<dbReference type="EMBL" id="JAIKTU010000021">
    <property type="protein sequence ID" value="MBY0757328.1"/>
    <property type="molecule type" value="Genomic_DNA"/>
</dbReference>
<dbReference type="Pfam" id="PF10096">
    <property type="entry name" value="DUF2334"/>
    <property type="match status" value="1"/>
</dbReference>
<dbReference type="Proteomes" id="UP001299068">
    <property type="component" value="Unassembled WGS sequence"/>
</dbReference>
<evidence type="ECO:0000313" key="2">
    <source>
        <dbReference type="EMBL" id="MBY0757328.1"/>
    </source>
</evidence>
<keyword evidence="1" id="KW-0812">Transmembrane</keyword>
<proteinExistence type="predicted"/>
<organism evidence="2 3">
    <name type="scientific">Clostridium sardiniense</name>
    <name type="common">Clostridium absonum</name>
    <dbReference type="NCBI Taxonomy" id="29369"/>
    <lineage>
        <taxon>Bacteria</taxon>
        <taxon>Bacillati</taxon>
        <taxon>Bacillota</taxon>
        <taxon>Clostridia</taxon>
        <taxon>Eubacteriales</taxon>
        <taxon>Clostridiaceae</taxon>
        <taxon>Clostridium</taxon>
    </lineage>
</organism>
<comment type="caution">
    <text evidence="2">The sequence shown here is derived from an EMBL/GenBank/DDBJ whole genome shotgun (WGS) entry which is preliminary data.</text>
</comment>
<dbReference type="RefSeq" id="WP_221862429.1">
    <property type="nucleotide sequence ID" value="NZ_JAIKTU010000021.1"/>
</dbReference>
<sequence>MKNKKLKKGLIYSTIAIFVILIGYGIAFYFSFFQGDTYVKNGQVESKITPENYESIYTQSIINNGETANNLTHKDYNGIYPKSDTLDNIKLSKVNDVKISILGKEVPKDIQVLLRSQRYYIPLDYVTKIFGYTSTKENPLNFEKKDSKIIFSEKEATINGKKYNLRGWLPKYKNQYYISISDIEYIFSLTAVFDFKDNSVKLLKSNYNRATNGIAPLKDGQAALIRLEDFSSGGALYTDINQTKLKAMGDYLYSNGIRFHVAWVPRYKEPDVNFDNDLLTNQCINNVGFVNLLDYMINSGAEIGLHGYTHQAGDSTSLSGIELSSKFNSTEQETKTVIENALKNANELNIPVYFFESPHYQATRKQKDVIQEYFKYLYEPYSVLYYTALKETNKGNVYIPTPLSYVQNHDTKPMIKNIENPRPDMLASLFYHPTLELDYITVSDDNNTFTEKLADNSLIKSIVDALNKNGYSTIHVTDIK</sequence>
<dbReference type="InterPro" id="IPR018763">
    <property type="entry name" value="DUF2334"/>
</dbReference>
<protein>
    <submittedName>
        <fullName evidence="2">DUF2334 domain-containing protein</fullName>
    </submittedName>
</protein>
<gene>
    <name evidence="2" type="ORF">K5V21_18010</name>
</gene>
<dbReference type="SUPFAM" id="SSF88713">
    <property type="entry name" value="Glycoside hydrolase/deacetylase"/>
    <property type="match status" value="1"/>
</dbReference>
<keyword evidence="1" id="KW-0472">Membrane</keyword>
<dbReference type="InterPro" id="IPR011330">
    <property type="entry name" value="Glyco_hydro/deAcase_b/a-brl"/>
</dbReference>
<reference evidence="2 3" key="1">
    <citation type="journal article" date="2021" name="Cell Host Microbe">
        <title>in vivo commensal control of Clostridioides difficile virulence.</title>
        <authorList>
            <person name="Girinathan B.P."/>
            <person name="Dibenedetto N."/>
            <person name="Worley J.N."/>
            <person name="Peltier J."/>
            <person name="Arrieta-Ortiz M.L."/>
            <person name="Rupa Christinal Immanuel S."/>
            <person name="Lavin R."/>
            <person name="Delaney M.L."/>
            <person name="Cummins C."/>
            <person name="Hoffmann M."/>
            <person name="Luo Y."/>
            <person name="Gonzalez-Escalona N."/>
            <person name="Allard M."/>
            <person name="Onderdonk A.B."/>
            <person name="Gerber G.K."/>
            <person name="Sonenshein A.L."/>
            <person name="Baliga N."/>
            <person name="Dupuy B."/>
            <person name="Bry L."/>
        </authorList>
    </citation>
    <scope>NUCLEOTIDE SEQUENCE [LARGE SCALE GENOMIC DNA]</scope>
    <source>
        <strain evidence="2 3">DSM 599</strain>
    </source>
</reference>
<accession>A0ABS7L2L8</accession>
<keyword evidence="1" id="KW-1133">Transmembrane helix</keyword>
<evidence type="ECO:0000256" key="1">
    <source>
        <dbReference type="SAM" id="Phobius"/>
    </source>
</evidence>
<feature type="transmembrane region" description="Helical" evidence="1">
    <location>
        <begin position="9"/>
        <end position="32"/>
    </location>
</feature>
<name>A0ABS7L2L8_CLOSR</name>
<keyword evidence="3" id="KW-1185">Reference proteome</keyword>
<evidence type="ECO:0000313" key="3">
    <source>
        <dbReference type="Proteomes" id="UP001299068"/>
    </source>
</evidence>
<dbReference type="Gene3D" id="3.20.20.370">
    <property type="entry name" value="Glycoside hydrolase/deacetylase"/>
    <property type="match status" value="1"/>
</dbReference>